<dbReference type="Gene3D" id="1.20.1250.20">
    <property type="entry name" value="MFS general substrate transporter like domains"/>
    <property type="match status" value="2"/>
</dbReference>
<keyword evidence="3" id="KW-1003">Cell membrane</keyword>
<evidence type="ECO:0000256" key="2">
    <source>
        <dbReference type="ARBA" id="ARBA00022448"/>
    </source>
</evidence>
<feature type="transmembrane region" description="Helical" evidence="7">
    <location>
        <begin position="310"/>
        <end position="334"/>
    </location>
</feature>
<comment type="caution">
    <text evidence="9">The sequence shown here is derived from an EMBL/GenBank/DDBJ whole genome shotgun (WGS) entry which is preliminary data.</text>
</comment>
<keyword evidence="6 7" id="KW-0472">Membrane</keyword>
<evidence type="ECO:0000256" key="1">
    <source>
        <dbReference type="ARBA" id="ARBA00004651"/>
    </source>
</evidence>
<reference evidence="9" key="1">
    <citation type="submission" date="2009-01" db="EMBL/GenBank/DDBJ databases">
        <authorList>
            <person name="Qin X."/>
            <person name="Bachman B."/>
            <person name="Battles P."/>
            <person name="Bell A."/>
            <person name="Bess C."/>
            <person name="Bickham C."/>
            <person name="Chaboub L."/>
            <person name="Chen D."/>
            <person name="Coyle M."/>
            <person name="Deiros D.R."/>
            <person name="Dinh H."/>
            <person name="Forbes L."/>
            <person name="Fowler G."/>
            <person name="Francisco L."/>
            <person name="Fu Q."/>
            <person name="Gubbala S."/>
            <person name="Hale W."/>
            <person name="Han Y."/>
            <person name="Hemphill L."/>
            <person name="Highlander S.K."/>
            <person name="Hirani K."/>
            <person name="Hogues M."/>
            <person name="Jackson L."/>
            <person name="Jakkamsetti A."/>
            <person name="Javaid M."/>
            <person name="Jiang H."/>
            <person name="Korchina V."/>
            <person name="Kovar C."/>
            <person name="Lara F."/>
            <person name="Lee S."/>
            <person name="Mata R."/>
            <person name="Mathew T."/>
            <person name="Moen C."/>
            <person name="Morales K."/>
            <person name="Munidasa M."/>
            <person name="Nazareth L."/>
            <person name="Ngo R."/>
            <person name="Nguyen L."/>
            <person name="Okwuonu G."/>
            <person name="Ongeri F."/>
            <person name="Patil S."/>
            <person name="Petrosino J."/>
            <person name="Pham C."/>
            <person name="Pham P."/>
            <person name="Pu L.-L."/>
            <person name="Puazo M."/>
            <person name="Raj R."/>
            <person name="Reid J."/>
            <person name="Rouhana J."/>
            <person name="Saada N."/>
            <person name="Shang Y."/>
            <person name="Simmons D."/>
            <person name="Thornton R."/>
            <person name="Warren J."/>
            <person name="Weissenberger G."/>
            <person name="Zhang J."/>
            <person name="Zhang L."/>
            <person name="Zhou C."/>
            <person name="Zhu D."/>
            <person name="Muzny D."/>
            <person name="Worley K."/>
            <person name="Gibbs R."/>
        </authorList>
    </citation>
    <scope>NUCLEOTIDE SEQUENCE [LARGE SCALE GENOMIC DNA]</scope>
    <source>
        <strain evidence="9">LMS2-1</strain>
    </source>
</reference>
<dbReference type="Proteomes" id="UP000004525">
    <property type="component" value="Unassembled WGS sequence"/>
</dbReference>
<dbReference type="HOGENOM" id="CLU_001265_60_4_9"/>
<feature type="transmembrane region" description="Helical" evidence="7">
    <location>
        <begin position="53"/>
        <end position="78"/>
    </location>
</feature>
<evidence type="ECO:0000256" key="5">
    <source>
        <dbReference type="ARBA" id="ARBA00022989"/>
    </source>
</evidence>
<evidence type="ECO:0000259" key="8">
    <source>
        <dbReference type="PROSITE" id="PS50850"/>
    </source>
</evidence>
<organism evidence="9 10">
    <name type="scientific">Lacticaseibacillus rhamnosus (strain LMS2-1)</name>
    <dbReference type="NCBI Taxonomy" id="525361"/>
    <lineage>
        <taxon>Bacteria</taxon>
        <taxon>Bacillati</taxon>
        <taxon>Bacillota</taxon>
        <taxon>Bacilli</taxon>
        <taxon>Lactobacillales</taxon>
        <taxon>Lactobacillaceae</taxon>
        <taxon>Lacticaseibacillus</taxon>
    </lineage>
</organism>
<feature type="transmembrane region" description="Helical" evidence="7">
    <location>
        <begin position="85"/>
        <end position="104"/>
    </location>
</feature>
<feature type="transmembrane region" description="Helical" evidence="7">
    <location>
        <begin position="142"/>
        <end position="164"/>
    </location>
</feature>
<feature type="transmembrane region" description="Helical" evidence="7">
    <location>
        <begin position="170"/>
        <end position="190"/>
    </location>
</feature>
<dbReference type="PANTHER" id="PTHR23517:SF10">
    <property type="entry name" value="MAJOR FACILITATOR SUPERFAMILY (MFS) PROFILE DOMAIN-CONTAINING PROTEIN"/>
    <property type="match status" value="1"/>
</dbReference>
<feature type="transmembrane region" description="Helical" evidence="7">
    <location>
        <begin position="373"/>
        <end position="395"/>
    </location>
</feature>
<dbReference type="InterPro" id="IPR020846">
    <property type="entry name" value="MFS_dom"/>
</dbReference>
<gene>
    <name evidence="9" type="ORF">HMPREF0539_1131</name>
</gene>
<dbReference type="InterPro" id="IPR011701">
    <property type="entry name" value="MFS"/>
</dbReference>
<keyword evidence="4 7" id="KW-0812">Transmembrane</keyword>
<evidence type="ECO:0000256" key="3">
    <source>
        <dbReference type="ARBA" id="ARBA00022475"/>
    </source>
</evidence>
<comment type="subcellular location">
    <subcellularLocation>
        <location evidence="1">Cell membrane</location>
        <topology evidence="1">Multi-pass membrane protein</topology>
    </subcellularLocation>
</comment>
<evidence type="ECO:0000313" key="9">
    <source>
        <dbReference type="EMBL" id="EEN80792.1"/>
    </source>
</evidence>
<feature type="transmembrane region" description="Helical" evidence="7">
    <location>
        <begin position="255"/>
        <end position="274"/>
    </location>
</feature>
<dbReference type="CDD" id="cd17329">
    <property type="entry name" value="MFS_MdtH_MDR_like"/>
    <property type="match status" value="1"/>
</dbReference>
<evidence type="ECO:0000256" key="6">
    <source>
        <dbReference type="ARBA" id="ARBA00023136"/>
    </source>
</evidence>
<feature type="transmembrane region" description="Helical" evidence="7">
    <location>
        <begin position="110"/>
        <end position="130"/>
    </location>
</feature>
<keyword evidence="10" id="KW-1185">Reference proteome</keyword>
<protein>
    <submittedName>
        <fullName evidence="9">Transporter, major facilitator family protein</fullName>
    </submittedName>
</protein>
<dbReference type="InterPro" id="IPR036259">
    <property type="entry name" value="MFS_trans_sf"/>
</dbReference>
<proteinExistence type="predicted"/>
<dbReference type="InterPro" id="IPR050171">
    <property type="entry name" value="MFS_Transporters"/>
</dbReference>
<dbReference type="PROSITE" id="PS50850">
    <property type="entry name" value="MFS"/>
    <property type="match status" value="1"/>
</dbReference>
<feature type="transmembrane region" description="Helical" evidence="7">
    <location>
        <begin position="218"/>
        <end position="235"/>
    </location>
</feature>
<dbReference type="SUPFAM" id="SSF103473">
    <property type="entry name" value="MFS general substrate transporter"/>
    <property type="match status" value="1"/>
</dbReference>
<dbReference type="PANTHER" id="PTHR23517">
    <property type="entry name" value="RESISTANCE PROTEIN MDTM, PUTATIVE-RELATED-RELATED"/>
    <property type="match status" value="1"/>
</dbReference>
<feature type="domain" description="Major facilitator superfamily (MFS) profile" evidence="8">
    <location>
        <begin position="19"/>
        <end position="399"/>
    </location>
</feature>
<keyword evidence="2" id="KW-0813">Transport</keyword>
<sequence>MISISDTKWGRMVQHKTLAMKWLFLGSLITNTGISLIWPLTTIYMHEYLGESLTVAGIVLFLNSMFMVIGNSLGGWLFDHWQPYGTVLAGICLNLGATGLLIFFHGWPAYPLLLVISGFGSGITATAINSYATRIRDKRPSVVFNILYFTSNLGLVIGTLIVGFVLPYGIAMVFALAALLFAVFLVVAIWHYRIEKETPTAAEQPVAHGSRNPARPRLIMLMVTLFVTWLMYEQWQSNISAFMLSEGLTVKDYSFLWTVNALLIVLFQPVLTAFDHWLLQHIRLRLIGGFVLFAGSFLILLNGSGQYLTFIVAMVVLTLGEILALPAVSTYVTLFTPLAQQGRYQGLIQGFASAGRALGPLLGAMVIEGTQSYRLLFVGATGLILLAVLGFAFTVRESIPALNDPLHPAAH</sequence>
<feature type="transmembrane region" description="Helical" evidence="7">
    <location>
        <begin position="21"/>
        <end position="41"/>
    </location>
</feature>
<dbReference type="GO" id="GO:0022857">
    <property type="term" value="F:transmembrane transporter activity"/>
    <property type="evidence" value="ECO:0007669"/>
    <property type="project" value="InterPro"/>
</dbReference>
<keyword evidence="5 7" id="KW-1133">Transmembrane helix</keyword>
<dbReference type="AlphaFoldDB" id="C2JW47"/>
<evidence type="ECO:0000256" key="7">
    <source>
        <dbReference type="SAM" id="Phobius"/>
    </source>
</evidence>
<dbReference type="EMBL" id="ACIZ01000048">
    <property type="protein sequence ID" value="EEN80792.1"/>
    <property type="molecule type" value="Genomic_DNA"/>
</dbReference>
<evidence type="ECO:0000256" key="4">
    <source>
        <dbReference type="ARBA" id="ARBA00022692"/>
    </source>
</evidence>
<dbReference type="GO" id="GO:0005886">
    <property type="term" value="C:plasma membrane"/>
    <property type="evidence" value="ECO:0007669"/>
    <property type="project" value="UniProtKB-SubCell"/>
</dbReference>
<dbReference type="Pfam" id="PF07690">
    <property type="entry name" value="MFS_1"/>
    <property type="match status" value="1"/>
</dbReference>
<name>C2JW47_LACRM</name>
<accession>C2JW47</accession>
<evidence type="ECO:0000313" key="10">
    <source>
        <dbReference type="Proteomes" id="UP000004525"/>
    </source>
</evidence>
<feature type="transmembrane region" description="Helical" evidence="7">
    <location>
        <begin position="286"/>
        <end position="304"/>
    </location>
</feature>